<keyword evidence="12" id="KW-1185">Reference proteome</keyword>
<dbReference type="InterPro" id="IPR036038">
    <property type="entry name" value="Aminotransferase-like"/>
</dbReference>
<evidence type="ECO:0000256" key="1">
    <source>
        <dbReference type="ARBA" id="ARBA00001933"/>
    </source>
</evidence>
<evidence type="ECO:0000256" key="5">
    <source>
        <dbReference type="ARBA" id="ARBA00022909"/>
    </source>
</evidence>
<dbReference type="InterPro" id="IPR001544">
    <property type="entry name" value="Aminotrans_IV"/>
</dbReference>
<comment type="caution">
    <text evidence="11">The sequence shown here is derived from an EMBL/GenBank/DDBJ whole genome shotgun (WGS) entry which is preliminary data.</text>
</comment>
<dbReference type="Gene3D" id="3.30.470.10">
    <property type="match status" value="1"/>
</dbReference>
<comment type="pathway">
    <text evidence="7">Cofactor biosynthesis; tetrahydrofolate biosynthesis; 4-aminobenzoate from chorismate: step 2/2.</text>
</comment>
<evidence type="ECO:0000256" key="9">
    <source>
        <dbReference type="ARBA" id="ARBA00049529"/>
    </source>
</evidence>
<dbReference type="Pfam" id="PF01063">
    <property type="entry name" value="Aminotran_4"/>
    <property type="match status" value="1"/>
</dbReference>
<dbReference type="PANTHER" id="PTHR42743:SF2">
    <property type="entry name" value="AMINODEOXYCHORISMATE LYASE"/>
    <property type="match status" value="1"/>
</dbReference>
<gene>
    <name evidence="11" type="primary">pabC</name>
    <name evidence="11" type="ORF">ACFO4O_03780</name>
</gene>
<keyword evidence="5" id="KW-0289">Folate biosynthesis</keyword>
<comment type="catalytic activity">
    <reaction evidence="9">
        <text>4-amino-4-deoxychorismate = 4-aminobenzoate + pyruvate + H(+)</text>
        <dbReference type="Rhea" id="RHEA:16201"/>
        <dbReference type="ChEBI" id="CHEBI:15361"/>
        <dbReference type="ChEBI" id="CHEBI:15378"/>
        <dbReference type="ChEBI" id="CHEBI:17836"/>
        <dbReference type="ChEBI" id="CHEBI:58406"/>
        <dbReference type="EC" id="4.1.3.38"/>
    </reaction>
</comment>
<accession>A0ABV9LRZ4</accession>
<evidence type="ECO:0000256" key="10">
    <source>
        <dbReference type="NCBIfam" id="TIGR03461"/>
    </source>
</evidence>
<dbReference type="InterPro" id="IPR043132">
    <property type="entry name" value="BCAT-like_C"/>
</dbReference>
<dbReference type="PANTHER" id="PTHR42743">
    <property type="entry name" value="AMINO-ACID AMINOTRANSFERASE"/>
    <property type="match status" value="1"/>
</dbReference>
<keyword evidence="6 11" id="KW-0456">Lyase</keyword>
<keyword evidence="4" id="KW-0663">Pyridoxal phosphate</keyword>
<dbReference type="GO" id="GO:0008696">
    <property type="term" value="F:4-amino-4-deoxychorismate lyase activity"/>
    <property type="evidence" value="ECO:0007669"/>
    <property type="project" value="UniProtKB-EC"/>
</dbReference>
<dbReference type="EC" id="4.1.3.38" evidence="8 10"/>
<dbReference type="Proteomes" id="UP001595897">
    <property type="component" value="Unassembled WGS sequence"/>
</dbReference>
<evidence type="ECO:0000313" key="11">
    <source>
        <dbReference type="EMBL" id="MFC4699277.1"/>
    </source>
</evidence>
<sequence>MPNSEILINPANITLSDRSVQYGDASFTSAYAQNGQVVLFDEHMQRLKHACEVLNIEFDDWTGLQRVLKELASSGEQIQVLKVLISRGSGGRGYEAPKPQQTRCIITRFSGEPMHGLADVETLGVSDVPLPSHIGMTEIKHNNRLAQVIARSRSTNMGCEEVLMCNESGQVIEASSANIFYRLNGAWHTPPLHRYGVRGVMRDAFIAHLSQQGIYVNQATHHIRQFSDVECVLLSNAVKGIRAVKTLVLNSKKHALNVNADELIKPFLTKILASPAQECLA</sequence>
<dbReference type="InterPro" id="IPR050571">
    <property type="entry name" value="Class-IV_PLP-Dep_Aminotrnsfr"/>
</dbReference>
<evidence type="ECO:0000256" key="4">
    <source>
        <dbReference type="ARBA" id="ARBA00022898"/>
    </source>
</evidence>
<evidence type="ECO:0000313" key="12">
    <source>
        <dbReference type="Proteomes" id="UP001595897"/>
    </source>
</evidence>
<dbReference type="RefSeq" id="WP_382406028.1">
    <property type="nucleotide sequence ID" value="NZ_JBHSGU010000002.1"/>
</dbReference>
<dbReference type="EMBL" id="JBHSGU010000002">
    <property type="protein sequence ID" value="MFC4699277.1"/>
    <property type="molecule type" value="Genomic_DNA"/>
</dbReference>
<evidence type="ECO:0000256" key="3">
    <source>
        <dbReference type="ARBA" id="ARBA00011738"/>
    </source>
</evidence>
<reference evidence="12" key="1">
    <citation type="journal article" date="2019" name="Int. J. Syst. Evol. Microbiol.">
        <title>The Global Catalogue of Microorganisms (GCM) 10K type strain sequencing project: providing services to taxonomists for standard genome sequencing and annotation.</title>
        <authorList>
            <consortium name="The Broad Institute Genomics Platform"/>
            <consortium name="The Broad Institute Genome Sequencing Center for Infectious Disease"/>
            <person name="Wu L."/>
            <person name="Ma J."/>
        </authorList>
    </citation>
    <scope>NUCLEOTIDE SEQUENCE [LARGE SCALE GENOMIC DNA]</scope>
    <source>
        <strain evidence="12">KACC 12507</strain>
    </source>
</reference>
<comment type="similarity">
    <text evidence="2">Belongs to the class-IV pyridoxal-phosphate-dependent aminotransferase family.</text>
</comment>
<evidence type="ECO:0000256" key="8">
    <source>
        <dbReference type="ARBA" id="ARBA00035676"/>
    </source>
</evidence>
<proteinExistence type="inferred from homology"/>
<name>A0ABV9LRZ4_9ALTE</name>
<dbReference type="NCBIfam" id="TIGR03461">
    <property type="entry name" value="pabC_Proteo"/>
    <property type="match status" value="1"/>
</dbReference>
<evidence type="ECO:0000256" key="6">
    <source>
        <dbReference type="ARBA" id="ARBA00023239"/>
    </source>
</evidence>
<dbReference type="Gene3D" id="3.20.10.10">
    <property type="entry name" value="D-amino Acid Aminotransferase, subunit A, domain 2"/>
    <property type="match status" value="1"/>
</dbReference>
<organism evidence="11 12">
    <name type="scientific">Glaciecola siphonariae</name>
    <dbReference type="NCBI Taxonomy" id="521012"/>
    <lineage>
        <taxon>Bacteria</taxon>
        <taxon>Pseudomonadati</taxon>
        <taxon>Pseudomonadota</taxon>
        <taxon>Gammaproteobacteria</taxon>
        <taxon>Alteromonadales</taxon>
        <taxon>Alteromonadaceae</taxon>
        <taxon>Glaciecola</taxon>
    </lineage>
</organism>
<evidence type="ECO:0000256" key="7">
    <source>
        <dbReference type="ARBA" id="ARBA00035633"/>
    </source>
</evidence>
<dbReference type="InterPro" id="IPR043131">
    <property type="entry name" value="BCAT-like_N"/>
</dbReference>
<dbReference type="InterPro" id="IPR017824">
    <property type="entry name" value="Aminodeoxychorismate_lyase_IV"/>
</dbReference>
<dbReference type="SUPFAM" id="SSF56752">
    <property type="entry name" value="D-aminoacid aminotransferase-like PLP-dependent enzymes"/>
    <property type="match status" value="1"/>
</dbReference>
<comment type="subunit">
    <text evidence="3">Homodimer.</text>
</comment>
<protein>
    <recommendedName>
        <fullName evidence="8 10">Aminodeoxychorismate lyase</fullName>
        <ecNumber evidence="8 10">4.1.3.38</ecNumber>
    </recommendedName>
</protein>
<evidence type="ECO:0000256" key="2">
    <source>
        <dbReference type="ARBA" id="ARBA00009320"/>
    </source>
</evidence>
<comment type="cofactor">
    <cofactor evidence="1">
        <name>pyridoxal 5'-phosphate</name>
        <dbReference type="ChEBI" id="CHEBI:597326"/>
    </cofactor>
</comment>